<keyword evidence="1 2" id="KW-0418">Kinase</keyword>
<dbReference type="OrthoDB" id="5291879at2"/>
<name>A0A2U1D914_9LACO</name>
<dbReference type="GO" id="GO:0016301">
    <property type="term" value="F:kinase activity"/>
    <property type="evidence" value="ECO:0007669"/>
    <property type="project" value="UniProtKB-UniRule"/>
</dbReference>
<keyword evidence="3" id="KW-1185">Reference proteome</keyword>
<keyword evidence="1" id="KW-0808">Transferase</keyword>
<dbReference type="EMBL" id="QEKT01000005">
    <property type="protein sequence ID" value="PVY84128.1"/>
    <property type="molecule type" value="Genomic_DNA"/>
</dbReference>
<reference evidence="2 3" key="1">
    <citation type="submission" date="2018-04" db="EMBL/GenBank/DDBJ databases">
        <title>Genomic Encyclopedia of Type Strains, Phase IV (KMG-IV): sequencing the most valuable type-strain genomes for metagenomic binning, comparative biology and taxonomic classification.</title>
        <authorList>
            <person name="Goeker M."/>
        </authorList>
    </citation>
    <scope>NUCLEOTIDE SEQUENCE [LARGE SCALE GENOMIC DNA]</scope>
    <source>
        <strain evidence="2 3">DSM 28795</strain>
    </source>
</reference>
<dbReference type="Gene3D" id="3.30.200.20">
    <property type="entry name" value="Phosphorylase Kinase, domain 1"/>
    <property type="match status" value="1"/>
</dbReference>
<accession>A0A2U1D914</accession>
<evidence type="ECO:0000313" key="2">
    <source>
        <dbReference type="EMBL" id="PVY84128.1"/>
    </source>
</evidence>
<dbReference type="PIRSF" id="PIRSF006221">
    <property type="entry name" value="Ketosamine-3-kinase"/>
    <property type="match status" value="1"/>
</dbReference>
<dbReference type="Gene3D" id="3.90.1200.10">
    <property type="match status" value="1"/>
</dbReference>
<dbReference type="InterPro" id="IPR016477">
    <property type="entry name" value="Fructo-/Ketosamine-3-kinase"/>
</dbReference>
<evidence type="ECO:0000256" key="1">
    <source>
        <dbReference type="PIRNR" id="PIRNR006221"/>
    </source>
</evidence>
<dbReference type="PANTHER" id="PTHR12149">
    <property type="entry name" value="FRUCTOSAMINE 3 KINASE-RELATED PROTEIN"/>
    <property type="match status" value="1"/>
</dbReference>
<sequence length="287" mass="33268">MTRVSKNNVVNEDFISRLHLQDPHNLKAVSGGDINLAYSLYSGNQHLFLKVQPDHPASFFDSEVASLKALGQVVPVPKVMAQGEVQGNAYLLLTWVESGRGYQDDLGATVAKLHRQTADQFGFELNNLVDFVPKDNSWQDNWGEFFIKQRLEPLMKQAQQAKFWLTQRGDHFDNLKEQIRQDAHVQSVKPSLLHGDLWAGNFMFDQFGHAVLIDPNAFYGDREYDLGISRVFAGFNDDFYESYQEHFPLDDGWQERMKWYEFYYILMHFVRFGDIYAPRLNNLLISF</sequence>
<dbReference type="RefSeq" id="WP_089938839.1">
    <property type="nucleotide sequence ID" value="NZ_CAKOEX010000004.1"/>
</dbReference>
<protein>
    <submittedName>
        <fullName evidence="2">Fructosamine-3-kinase</fullName>
    </submittedName>
</protein>
<organism evidence="2 3">
    <name type="scientific">Convivina intestini</name>
    <dbReference type="NCBI Taxonomy" id="1505726"/>
    <lineage>
        <taxon>Bacteria</taxon>
        <taxon>Bacillati</taxon>
        <taxon>Bacillota</taxon>
        <taxon>Bacilli</taxon>
        <taxon>Lactobacillales</taxon>
        <taxon>Lactobacillaceae</taxon>
        <taxon>Convivina</taxon>
    </lineage>
</organism>
<comment type="similarity">
    <text evidence="1">Belongs to the fructosamine kinase family.</text>
</comment>
<dbReference type="AlphaFoldDB" id="A0A2U1D914"/>
<gene>
    <name evidence="2" type="ORF">C7384_1053</name>
</gene>
<dbReference type="Proteomes" id="UP000245433">
    <property type="component" value="Unassembled WGS sequence"/>
</dbReference>
<proteinExistence type="inferred from homology"/>
<dbReference type="SUPFAM" id="SSF56112">
    <property type="entry name" value="Protein kinase-like (PK-like)"/>
    <property type="match status" value="1"/>
</dbReference>
<dbReference type="InterPro" id="IPR011009">
    <property type="entry name" value="Kinase-like_dom_sf"/>
</dbReference>
<dbReference type="Pfam" id="PF03881">
    <property type="entry name" value="Fructosamin_kin"/>
    <property type="match status" value="1"/>
</dbReference>
<dbReference type="PANTHER" id="PTHR12149:SF8">
    <property type="entry name" value="PROTEIN-RIBULOSAMINE 3-KINASE"/>
    <property type="match status" value="1"/>
</dbReference>
<comment type="caution">
    <text evidence="2">The sequence shown here is derived from an EMBL/GenBank/DDBJ whole genome shotgun (WGS) entry which is preliminary data.</text>
</comment>
<evidence type="ECO:0000313" key="3">
    <source>
        <dbReference type="Proteomes" id="UP000245433"/>
    </source>
</evidence>